<dbReference type="EMBL" id="JARTCD010000003">
    <property type="protein sequence ID" value="KAJ8662908.1"/>
    <property type="molecule type" value="Genomic_DNA"/>
</dbReference>
<feature type="compositionally biased region" description="Low complexity" evidence="10">
    <location>
        <begin position="259"/>
        <end position="277"/>
    </location>
</feature>
<keyword evidence="3" id="KW-0479">Metal-binding</keyword>
<evidence type="ECO:0000256" key="2">
    <source>
        <dbReference type="ARBA" id="ARBA00010831"/>
    </source>
</evidence>
<keyword evidence="13" id="KW-1185">Reference proteome</keyword>
<dbReference type="InterPro" id="IPR043359">
    <property type="entry name" value="GLI-like"/>
</dbReference>
<feature type="compositionally biased region" description="Low complexity" evidence="10">
    <location>
        <begin position="329"/>
        <end position="343"/>
    </location>
</feature>
<evidence type="ECO:0000256" key="7">
    <source>
        <dbReference type="ARBA" id="ARBA00023125"/>
    </source>
</evidence>
<dbReference type="GO" id="GO:0000978">
    <property type="term" value="F:RNA polymerase II cis-regulatory region sequence-specific DNA binding"/>
    <property type="evidence" value="ECO:0007669"/>
    <property type="project" value="TreeGrafter"/>
</dbReference>
<dbReference type="Pfam" id="PF23561">
    <property type="entry name" value="zf-C2H2_15"/>
    <property type="match status" value="1"/>
</dbReference>
<evidence type="ECO:0000256" key="6">
    <source>
        <dbReference type="ARBA" id="ARBA00022833"/>
    </source>
</evidence>
<dbReference type="RefSeq" id="XP_058347820.1">
    <property type="nucleotide sequence ID" value="XM_058481182.1"/>
</dbReference>
<dbReference type="GO" id="GO:0005634">
    <property type="term" value="C:nucleus"/>
    <property type="evidence" value="ECO:0007669"/>
    <property type="project" value="UniProtKB-SubCell"/>
</dbReference>
<feature type="domain" description="C2H2-type" evidence="11">
    <location>
        <begin position="454"/>
        <end position="481"/>
    </location>
</feature>
<comment type="similarity">
    <text evidence="2">Belongs to the GLI C2H2-type zinc-finger protein family.</text>
</comment>
<keyword evidence="6" id="KW-0862">Zinc</keyword>
<dbReference type="InterPro" id="IPR013087">
    <property type="entry name" value="Znf_C2H2_type"/>
</dbReference>
<dbReference type="GO" id="GO:0008270">
    <property type="term" value="F:zinc ion binding"/>
    <property type="evidence" value="ECO:0007669"/>
    <property type="project" value="UniProtKB-KW"/>
</dbReference>
<evidence type="ECO:0000313" key="13">
    <source>
        <dbReference type="Proteomes" id="UP001234581"/>
    </source>
</evidence>
<dbReference type="SUPFAM" id="SSF57667">
    <property type="entry name" value="beta-beta-alpha zinc fingers"/>
    <property type="match status" value="3"/>
</dbReference>
<dbReference type="AlphaFoldDB" id="A0AAD7Y349"/>
<dbReference type="InterPro" id="IPR056436">
    <property type="entry name" value="Znf-C2H2_ZIC1-5/GLI1-3-like"/>
</dbReference>
<dbReference type="GO" id="GO:0000981">
    <property type="term" value="F:DNA-binding transcription factor activity, RNA polymerase II-specific"/>
    <property type="evidence" value="ECO:0007669"/>
    <property type="project" value="TreeGrafter"/>
</dbReference>
<dbReference type="Gene3D" id="3.30.160.60">
    <property type="entry name" value="Classic Zinc Finger"/>
    <property type="match status" value="4"/>
</dbReference>
<evidence type="ECO:0000313" key="12">
    <source>
        <dbReference type="EMBL" id="KAJ8662908.1"/>
    </source>
</evidence>
<dbReference type="SMART" id="SM00355">
    <property type="entry name" value="ZnF_C2H2"/>
    <property type="match status" value="4"/>
</dbReference>
<feature type="region of interest" description="Disordered" evidence="10">
    <location>
        <begin position="533"/>
        <end position="573"/>
    </location>
</feature>
<name>A0AAD7Y349_9FUNG</name>
<sequence length="573" mass="63504">MTTTSFSDMMNDPNALYGFSGDKSASFEAHQNQMMTSSVAPDKNNANSSCMMFPPSDIHHHHHHMPDPSKQNHAVAVASTTTTIIDPSAAAMMATASSSQFLQNSDPTTASFHFMDYNSVTPAPIVKSQVAVAGGCGGDYFNTNTMALQQQPPPPPSMDQFMYQPNYNHNQPSTFPQQPMMESSNMVNGLHNPMMMATNMYPPPSFVSTAAAPISPPYTYDQNLMNLQPPLMMNDPHQLNSMNYPNKEVYAAPPPPPQQQQQQATTTTAAAASSSSTMRRQPMPRRHTVSTPYQPVNKGKEPEPEMPQNKLRKVLRAKRHRSLGKLNVTTHSTTTTATTATSSPVDKWMSPDTSSSSSICSPILSATSTINEFDQMLLLEKLQQSNTNAATAAAAAAAAASRGGGVESNMDEEERLQCLWTDCYLDMKTLDELITHVKDTHIGSGKALYYCGWKDCPRNQKPFTKRHKMHNHLRTHTGERPFECTEPGCGKRFSRPDSLTTHAKIHSNVRPYLCQYENCGKAYYHLRSLRKHERTHEEQQQQQQQGDAAAAVEERNTTHAVPKSGDTQLDWMF</sequence>
<keyword evidence="8" id="KW-0539">Nucleus</keyword>
<organism evidence="12 13">
    <name type="scientific">Lichtheimia ornata</name>
    <dbReference type="NCBI Taxonomy" id="688661"/>
    <lineage>
        <taxon>Eukaryota</taxon>
        <taxon>Fungi</taxon>
        <taxon>Fungi incertae sedis</taxon>
        <taxon>Mucoromycota</taxon>
        <taxon>Mucoromycotina</taxon>
        <taxon>Mucoromycetes</taxon>
        <taxon>Mucorales</taxon>
        <taxon>Lichtheimiaceae</taxon>
        <taxon>Lichtheimia</taxon>
    </lineage>
</organism>
<dbReference type="Proteomes" id="UP001234581">
    <property type="component" value="Unassembled WGS sequence"/>
</dbReference>
<evidence type="ECO:0000256" key="5">
    <source>
        <dbReference type="ARBA" id="ARBA00022771"/>
    </source>
</evidence>
<dbReference type="Pfam" id="PF00096">
    <property type="entry name" value="zf-C2H2"/>
    <property type="match status" value="1"/>
</dbReference>
<feature type="region of interest" description="Disordered" evidence="10">
    <location>
        <begin position="327"/>
        <end position="353"/>
    </location>
</feature>
<dbReference type="InterPro" id="IPR036236">
    <property type="entry name" value="Znf_C2H2_sf"/>
</dbReference>
<evidence type="ECO:0000256" key="4">
    <source>
        <dbReference type="ARBA" id="ARBA00022737"/>
    </source>
</evidence>
<keyword evidence="7" id="KW-0238">DNA-binding</keyword>
<feature type="domain" description="C2H2-type" evidence="11">
    <location>
        <begin position="512"/>
        <end position="541"/>
    </location>
</feature>
<accession>A0AAD7Y349</accession>
<proteinExistence type="inferred from homology"/>
<reference evidence="12 13" key="1">
    <citation type="submission" date="2023-03" db="EMBL/GenBank/DDBJ databases">
        <title>Genome sequence of Lichtheimia ornata CBS 291.66.</title>
        <authorList>
            <person name="Mohabir J.T."/>
            <person name="Shea T.P."/>
            <person name="Kurbessoian T."/>
            <person name="Berby B."/>
            <person name="Fontaine J."/>
            <person name="Livny J."/>
            <person name="Gnirke A."/>
            <person name="Stajich J.E."/>
            <person name="Cuomo C.A."/>
        </authorList>
    </citation>
    <scope>NUCLEOTIDE SEQUENCE [LARGE SCALE GENOMIC DNA]</scope>
    <source>
        <strain evidence="12">CBS 291.66</strain>
    </source>
</reference>
<evidence type="ECO:0000256" key="3">
    <source>
        <dbReference type="ARBA" id="ARBA00022723"/>
    </source>
</evidence>
<dbReference type="PROSITE" id="PS00028">
    <property type="entry name" value="ZINC_FINGER_C2H2_1"/>
    <property type="match status" value="3"/>
</dbReference>
<comment type="subcellular location">
    <subcellularLocation>
        <location evidence="1">Nucleus</location>
    </subcellularLocation>
</comment>
<evidence type="ECO:0000256" key="10">
    <source>
        <dbReference type="SAM" id="MobiDB-lite"/>
    </source>
</evidence>
<evidence type="ECO:0000259" key="11">
    <source>
        <dbReference type="PROSITE" id="PS50157"/>
    </source>
</evidence>
<comment type="caution">
    <text evidence="12">The sequence shown here is derived from an EMBL/GenBank/DDBJ whole genome shotgun (WGS) entry which is preliminary data.</text>
</comment>
<dbReference type="GeneID" id="83208502"/>
<dbReference type="FunFam" id="3.30.160.60:FF:002343">
    <property type="entry name" value="Zinc finger protein 33A"/>
    <property type="match status" value="1"/>
</dbReference>
<gene>
    <name evidence="12" type="ORF">O0I10_001084</name>
</gene>
<dbReference type="PROSITE" id="PS50157">
    <property type="entry name" value="ZINC_FINGER_C2H2_2"/>
    <property type="match status" value="3"/>
</dbReference>
<feature type="domain" description="C2H2-type" evidence="11">
    <location>
        <begin position="482"/>
        <end position="511"/>
    </location>
</feature>
<protein>
    <recommendedName>
        <fullName evidence="11">C2H2-type domain-containing protein</fullName>
    </recommendedName>
</protein>
<keyword evidence="5 9" id="KW-0863">Zinc-finger</keyword>
<feature type="region of interest" description="Disordered" evidence="10">
    <location>
        <begin position="234"/>
        <end position="308"/>
    </location>
</feature>
<keyword evidence="4" id="KW-0677">Repeat</keyword>
<evidence type="ECO:0000256" key="8">
    <source>
        <dbReference type="ARBA" id="ARBA00023242"/>
    </source>
</evidence>
<evidence type="ECO:0000256" key="9">
    <source>
        <dbReference type="PROSITE-ProRule" id="PRU00042"/>
    </source>
</evidence>
<evidence type="ECO:0000256" key="1">
    <source>
        <dbReference type="ARBA" id="ARBA00004123"/>
    </source>
</evidence>
<dbReference type="PANTHER" id="PTHR45718">
    <property type="entry name" value="TRANSCRIPTIONAL ACTIVATOR CUBITUS INTERRUPTUS"/>
    <property type="match status" value="1"/>
</dbReference>
<dbReference type="PANTHER" id="PTHR45718:SF8">
    <property type="entry name" value="GLIS FAMILY ZINC FINGER 2"/>
    <property type="match status" value="1"/>
</dbReference>